<keyword evidence="3" id="KW-1185">Reference proteome</keyword>
<protein>
    <submittedName>
        <fullName evidence="2">VOC family protein</fullName>
    </submittedName>
</protein>
<dbReference type="RefSeq" id="WP_119933228.1">
    <property type="nucleotide sequence ID" value="NZ_JAAVUN010000018.1"/>
</dbReference>
<feature type="domain" description="VOC" evidence="1">
    <location>
        <begin position="8"/>
        <end position="133"/>
    </location>
</feature>
<sequence length="146" mass="16280">MSGAVQPQLRAIVLDTEDAKGLAEFYHQLFGWEYLTDLTSDDATDWCTLQGAAGVRLSFERVDHLERAQWPDPKRPQQAHLDFVVSSGEELEAFHRKAVGLGAEVLATETDDPDEQIYIYADPSGHPFCVFVPMEENPDLSESGRA</sequence>
<dbReference type="AlphaFoldDB" id="A0A846TWZ2"/>
<dbReference type="CDD" id="cd06587">
    <property type="entry name" value="VOC"/>
    <property type="match status" value="1"/>
</dbReference>
<dbReference type="PANTHER" id="PTHR35908">
    <property type="entry name" value="HYPOTHETICAL FUSION PROTEIN"/>
    <property type="match status" value="1"/>
</dbReference>
<evidence type="ECO:0000313" key="2">
    <source>
        <dbReference type="EMBL" id="NKE10164.1"/>
    </source>
</evidence>
<comment type="caution">
    <text evidence="2">The sequence shown here is derived from an EMBL/GenBank/DDBJ whole genome shotgun (WGS) entry which is preliminary data.</text>
</comment>
<reference evidence="2 3" key="1">
    <citation type="submission" date="2020-02" db="EMBL/GenBank/DDBJ databases">
        <authorList>
            <person name="Sun Q."/>
        </authorList>
    </citation>
    <scope>NUCLEOTIDE SEQUENCE [LARGE SCALE GENOMIC DNA]</scope>
    <source>
        <strain evidence="2 3">YIM 13062</strain>
    </source>
</reference>
<dbReference type="Pfam" id="PF18029">
    <property type="entry name" value="Glyoxalase_6"/>
    <property type="match status" value="1"/>
</dbReference>
<gene>
    <name evidence="2" type="ORF">GTW58_09515</name>
</gene>
<dbReference type="Proteomes" id="UP000521379">
    <property type="component" value="Unassembled WGS sequence"/>
</dbReference>
<organism evidence="2 3">
    <name type="scientific">Kocuria subflava</name>
    <dbReference type="NCBI Taxonomy" id="1736139"/>
    <lineage>
        <taxon>Bacteria</taxon>
        <taxon>Bacillati</taxon>
        <taxon>Actinomycetota</taxon>
        <taxon>Actinomycetes</taxon>
        <taxon>Micrococcales</taxon>
        <taxon>Micrococcaceae</taxon>
        <taxon>Kocuria</taxon>
    </lineage>
</organism>
<dbReference type="InterPro" id="IPR037523">
    <property type="entry name" value="VOC_core"/>
</dbReference>
<evidence type="ECO:0000313" key="3">
    <source>
        <dbReference type="Proteomes" id="UP000521379"/>
    </source>
</evidence>
<accession>A0A846TWZ2</accession>
<evidence type="ECO:0000259" key="1">
    <source>
        <dbReference type="PROSITE" id="PS51819"/>
    </source>
</evidence>
<dbReference type="InterPro" id="IPR029068">
    <property type="entry name" value="Glyas_Bleomycin-R_OHBP_Dase"/>
</dbReference>
<name>A0A846TWZ2_9MICC</name>
<dbReference type="EMBL" id="JAAVUN010000018">
    <property type="protein sequence ID" value="NKE10164.1"/>
    <property type="molecule type" value="Genomic_DNA"/>
</dbReference>
<dbReference type="InterPro" id="IPR041581">
    <property type="entry name" value="Glyoxalase_6"/>
</dbReference>
<dbReference type="PANTHER" id="PTHR35908:SF1">
    <property type="entry name" value="CONSERVED PROTEIN"/>
    <property type="match status" value="1"/>
</dbReference>
<dbReference type="Gene3D" id="3.10.180.10">
    <property type="entry name" value="2,3-Dihydroxybiphenyl 1,2-Dioxygenase, domain 1"/>
    <property type="match status" value="1"/>
</dbReference>
<dbReference type="PROSITE" id="PS51819">
    <property type="entry name" value="VOC"/>
    <property type="match status" value="1"/>
</dbReference>
<dbReference type="SUPFAM" id="SSF54593">
    <property type="entry name" value="Glyoxalase/Bleomycin resistance protein/Dihydroxybiphenyl dioxygenase"/>
    <property type="match status" value="1"/>
</dbReference>
<proteinExistence type="predicted"/>